<keyword evidence="1" id="KW-0511">Multifunctional enzyme</keyword>
<name>A0ABR3M4J4_9TELE</name>
<dbReference type="InterPro" id="IPR041577">
    <property type="entry name" value="RT_RNaseH_2"/>
</dbReference>
<gene>
    <name evidence="3" type="ORF">QQF64_009431</name>
</gene>
<evidence type="ECO:0000259" key="2">
    <source>
        <dbReference type="Pfam" id="PF17919"/>
    </source>
</evidence>
<reference evidence="3 4" key="1">
    <citation type="submission" date="2023-09" db="EMBL/GenBank/DDBJ databases">
        <authorList>
            <person name="Wang M."/>
        </authorList>
    </citation>
    <scope>NUCLEOTIDE SEQUENCE [LARGE SCALE GENOMIC DNA]</scope>
    <source>
        <strain evidence="3">GT-2023</strain>
        <tissue evidence="3">Liver</tissue>
    </source>
</reference>
<organism evidence="3 4">
    <name type="scientific">Cirrhinus molitorella</name>
    <name type="common">mud carp</name>
    <dbReference type="NCBI Taxonomy" id="172907"/>
    <lineage>
        <taxon>Eukaryota</taxon>
        <taxon>Metazoa</taxon>
        <taxon>Chordata</taxon>
        <taxon>Craniata</taxon>
        <taxon>Vertebrata</taxon>
        <taxon>Euteleostomi</taxon>
        <taxon>Actinopterygii</taxon>
        <taxon>Neopterygii</taxon>
        <taxon>Teleostei</taxon>
        <taxon>Ostariophysi</taxon>
        <taxon>Cypriniformes</taxon>
        <taxon>Cyprinidae</taxon>
        <taxon>Labeoninae</taxon>
        <taxon>Labeonini</taxon>
        <taxon>Cirrhinus</taxon>
    </lineage>
</organism>
<dbReference type="InterPro" id="IPR043502">
    <property type="entry name" value="DNA/RNA_pol_sf"/>
</dbReference>
<evidence type="ECO:0000313" key="3">
    <source>
        <dbReference type="EMBL" id="KAL1258854.1"/>
    </source>
</evidence>
<dbReference type="PANTHER" id="PTHR37984">
    <property type="entry name" value="PROTEIN CBG26694"/>
    <property type="match status" value="1"/>
</dbReference>
<keyword evidence="4" id="KW-1185">Reference proteome</keyword>
<evidence type="ECO:0000256" key="1">
    <source>
        <dbReference type="ARBA" id="ARBA00023268"/>
    </source>
</evidence>
<sequence>MIGAFDSTKQALAVAAMLAHPLPDSPIAITTDASDFAVGQPLAFFSRKLHPNEQKCSMFDRELLGLYLAIRHFRFSLEGQHFTAFVDHKR</sequence>
<feature type="domain" description="Reverse transcriptase/retrotransposon-derived protein RNase H-like" evidence="2">
    <location>
        <begin position="4"/>
        <end position="83"/>
    </location>
</feature>
<proteinExistence type="predicted"/>
<comment type="caution">
    <text evidence="3">The sequence shown here is derived from an EMBL/GenBank/DDBJ whole genome shotgun (WGS) entry which is preliminary data.</text>
</comment>
<dbReference type="EMBL" id="JAYMGO010000016">
    <property type="protein sequence ID" value="KAL1258854.1"/>
    <property type="molecule type" value="Genomic_DNA"/>
</dbReference>
<dbReference type="InterPro" id="IPR050951">
    <property type="entry name" value="Retrovirus_Pol_polyprotein"/>
</dbReference>
<accession>A0ABR3M4J4</accession>
<dbReference type="Pfam" id="PF17919">
    <property type="entry name" value="RT_RNaseH_2"/>
    <property type="match status" value="1"/>
</dbReference>
<dbReference type="SUPFAM" id="SSF56672">
    <property type="entry name" value="DNA/RNA polymerases"/>
    <property type="match status" value="1"/>
</dbReference>
<protein>
    <recommendedName>
        <fullName evidence="2">Reverse transcriptase/retrotransposon-derived protein RNase H-like domain-containing protein</fullName>
    </recommendedName>
</protein>
<evidence type="ECO:0000313" key="4">
    <source>
        <dbReference type="Proteomes" id="UP001558613"/>
    </source>
</evidence>
<dbReference type="Proteomes" id="UP001558613">
    <property type="component" value="Unassembled WGS sequence"/>
</dbReference>
<dbReference type="PANTHER" id="PTHR37984:SF5">
    <property type="entry name" value="PROTEIN NYNRIN-LIKE"/>
    <property type="match status" value="1"/>
</dbReference>